<feature type="region of interest" description="Disordered" evidence="1">
    <location>
        <begin position="205"/>
        <end position="282"/>
    </location>
</feature>
<dbReference type="EMBL" id="BQNB010013004">
    <property type="protein sequence ID" value="GJT10655.1"/>
    <property type="molecule type" value="Genomic_DNA"/>
</dbReference>
<sequence>MEIFNYKRPVVKPDRTLDFRALDFQITQLTDKVTVLQEQNELFRTENAKIKQHYKELYDSIKITRAKHIEQTIALLTDNENLKAQIHENLKCITIDFVKPRVLATGRYAIDVEPIPSRNRNNREVHLDYLKHLKESVETLREIVEEAKVKRPLDSSLAFACLYTKHSQELLEYVIGTCPKDFNQQDKNHAAAPLTRKKQVTFEDQCETSNSNTHKRVEQLNIQKTNVPVPPSTRVNSCIDASGSQPRSNTKKNRILPAKSVNKKPVEEHPRTNKSSLKTTNHLDSSISYKRTVINLNSHSICQTYNKCLISANHDVCVVNYLHSVNASPSVKNVVRKVKQVWIPKQVKQVWKATGKVLTSVGYQWRPTGRIFTLEEQCPLTRLTTPKFVLATQTKNISTSKSMIIKKLSHTAQKPLTRYQHRNQRYQAVLVRLPTSPENQAIAHANQQEPNQN</sequence>
<organism evidence="2 3">
    <name type="scientific">Tanacetum coccineum</name>
    <dbReference type="NCBI Taxonomy" id="301880"/>
    <lineage>
        <taxon>Eukaryota</taxon>
        <taxon>Viridiplantae</taxon>
        <taxon>Streptophyta</taxon>
        <taxon>Embryophyta</taxon>
        <taxon>Tracheophyta</taxon>
        <taxon>Spermatophyta</taxon>
        <taxon>Magnoliopsida</taxon>
        <taxon>eudicotyledons</taxon>
        <taxon>Gunneridae</taxon>
        <taxon>Pentapetalae</taxon>
        <taxon>asterids</taxon>
        <taxon>campanulids</taxon>
        <taxon>Asterales</taxon>
        <taxon>Asteraceae</taxon>
        <taxon>Asteroideae</taxon>
        <taxon>Anthemideae</taxon>
        <taxon>Anthemidinae</taxon>
        <taxon>Tanacetum</taxon>
    </lineage>
</organism>
<evidence type="ECO:0000313" key="3">
    <source>
        <dbReference type="Proteomes" id="UP001151760"/>
    </source>
</evidence>
<feature type="compositionally biased region" description="Polar residues" evidence="1">
    <location>
        <begin position="273"/>
        <end position="282"/>
    </location>
</feature>
<comment type="caution">
    <text evidence="2">The sequence shown here is derived from an EMBL/GenBank/DDBJ whole genome shotgun (WGS) entry which is preliminary data.</text>
</comment>
<reference evidence="2" key="2">
    <citation type="submission" date="2022-01" db="EMBL/GenBank/DDBJ databases">
        <authorList>
            <person name="Yamashiro T."/>
            <person name="Shiraishi A."/>
            <person name="Satake H."/>
            <person name="Nakayama K."/>
        </authorList>
    </citation>
    <scope>NUCLEOTIDE SEQUENCE</scope>
</reference>
<protein>
    <recommendedName>
        <fullName evidence="4">Integrase, catalytic region, zinc finger, CCHC-type, peptidase aspartic, catalytic</fullName>
    </recommendedName>
</protein>
<reference evidence="2" key="1">
    <citation type="journal article" date="2022" name="Int. J. Mol. Sci.">
        <title>Draft Genome of Tanacetum Coccineum: Genomic Comparison of Closely Related Tanacetum-Family Plants.</title>
        <authorList>
            <person name="Yamashiro T."/>
            <person name="Shiraishi A."/>
            <person name="Nakayama K."/>
            <person name="Satake H."/>
        </authorList>
    </citation>
    <scope>NUCLEOTIDE SEQUENCE</scope>
</reference>
<name>A0ABQ5B770_9ASTR</name>
<evidence type="ECO:0000256" key="1">
    <source>
        <dbReference type="SAM" id="MobiDB-lite"/>
    </source>
</evidence>
<evidence type="ECO:0000313" key="2">
    <source>
        <dbReference type="EMBL" id="GJT10655.1"/>
    </source>
</evidence>
<keyword evidence="3" id="KW-1185">Reference proteome</keyword>
<gene>
    <name evidence="2" type="ORF">Tco_0857697</name>
</gene>
<accession>A0ABQ5B770</accession>
<evidence type="ECO:0008006" key="4">
    <source>
        <dbReference type="Google" id="ProtNLM"/>
    </source>
</evidence>
<proteinExistence type="predicted"/>
<dbReference type="Proteomes" id="UP001151760">
    <property type="component" value="Unassembled WGS sequence"/>
</dbReference>